<name>A0ACC0J4R2_9ERIC</name>
<organism evidence="1 2">
    <name type="scientific">Camellia lanceoleosa</name>
    <dbReference type="NCBI Taxonomy" id="1840588"/>
    <lineage>
        <taxon>Eukaryota</taxon>
        <taxon>Viridiplantae</taxon>
        <taxon>Streptophyta</taxon>
        <taxon>Embryophyta</taxon>
        <taxon>Tracheophyta</taxon>
        <taxon>Spermatophyta</taxon>
        <taxon>Magnoliopsida</taxon>
        <taxon>eudicotyledons</taxon>
        <taxon>Gunneridae</taxon>
        <taxon>Pentapetalae</taxon>
        <taxon>asterids</taxon>
        <taxon>Ericales</taxon>
        <taxon>Theaceae</taxon>
        <taxon>Camellia</taxon>
    </lineage>
</organism>
<keyword evidence="2" id="KW-1185">Reference proteome</keyword>
<sequence length="128" mass="14312">MASNPPFQVEDQTDEDFFDKLVDDDDEYKVTPSVSHSFVDGNDSDEAKAFANLSIAKAYDQHLNMILGDVEEIVTTVEIDDETYEEIVRSESELMHGSGGELVENSRKKAYLTAPLCLMNVECIGRVE</sequence>
<proteinExistence type="predicted"/>
<protein>
    <submittedName>
        <fullName evidence="1">Sm-like protein LSM3A</fullName>
    </submittedName>
</protein>
<dbReference type="Proteomes" id="UP001060215">
    <property type="component" value="Chromosome 1"/>
</dbReference>
<reference evidence="1 2" key="1">
    <citation type="journal article" date="2022" name="Plant J.">
        <title>Chromosome-level genome of Camellia lanceoleosa provides a valuable resource for understanding genome evolution and self-incompatibility.</title>
        <authorList>
            <person name="Gong W."/>
            <person name="Xiao S."/>
            <person name="Wang L."/>
            <person name="Liao Z."/>
            <person name="Chang Y."/>
            <person name="Mo W."/>
            <person name="Hu G."/>
            <person name="Li W."/>
            <person name="Zhao G."/>
            <person name="Zhu H."/>
            <person name="Hu X."/>
            <person name="Ji K."/>
            <person name="Xiang X."/>
            <person name="Song Q."/>
            <person name="Yuan D."/>
            <person name="Jin S."/>
            <person name="Zhang L."/>
        </authorList>
    </citation>
    <scope>NUCLEOTIDE SEQUENCE [LARGE SCALE GENOMIC DNA]</scope>
    <source>
        <strain evidence="1">SQ_2022a</strain>
    </source>
</reference>
<gene>
    <name evidence="1" type="ORF">LOK49_LG01G00941</name>
</gene>
<evidence type="ECO:0000313" key="1">
    <source>
        <dbReference type="EMBL" id="KAI8032247.1"/>
    </source>
</evidence>
<accession>A0ACC0J4R2</accession>
<evidence type="ECO:0000313" key="2">
    <source>
        <dbReference type="Proteomes" id="UP001060215"/>
    </source>
</evidence>
<dbReference type="EMBL" id="CM045758">
    <property type="protein sequence ID" value="KAI8032247.1"/>
    <property type="molecule type" value="Genomic_DNA"/>
</dbReference>
<comment type="caution">
    <text evidence="1">The sequence shown here is derived from an EMBL/GenBank/DDBJ whole genome shotgun (WGS) entry which is preliminary data.</text>
</comment>